<reference evidence="2" key="1">
    <citation type="submission" date="2021-09" db="EMBL/GenBank/DDBJ databases">
        <authorList>
            <consortium name="Pathogen Informatics"/>
        </authorList>
    </citation>
    <scope>NUCLEOTIDE SEQUENCE</scope>
    <source>
        <strain evidence="2">PvW1</strain>
    </source>
</reference>
<protein>
    <submittedName>
        <fullName evidence="2">(malaria parasite P. vivax) hypothetical protein</fullName>
    </submittedName>
</protein>
<name>A0A8S4HFC3_PLAVI</name>
<keyword evidence="1" id="KW-0812">Transmembrane</keyword>
<keyword evidence="1" id="KW-0472">Membrane</keyword>
<comment type="caution">
    <text evidence="2">The sequence shown here is derived from an EMBL/GenBank/DDBJ whole genome shotgun (WGS) entry which is preliminary data.</text>
</comment>
<evidence type="ECO:0000313" key="3">
    <source>
        <dbReference type="Proteomes" id="UP000779233"/>
    </source>
</evidence>
<evidence type="ECO:0000313" key="2">
    <source>
        <dbReference type="EMBL" id="CAG9479786.1"/>
    </source>
</evidence>
<dbReference type="Proteomes" id="UP000779233">
    <property type="component" value="Unassembled WGS sequence"/>
</dbReference>
<feature type="transmembrane region" description="Helical" evidence="1">
    <location>
        <begin position="14"/>
        <end position="37"/>
    </location>
</feature>
<keyword evidence="1" id="KW-1133">Transmembrane helix</keyword>
<dbReference type="AlphaFoldDB" id="A0A8S4HFC3"/>
<proteinExistence type="predicted"/>
<dbReference type="EMBL" id="CAJZCX010000010">
    <property type="protein sequence ID" value="CAG9479786.1"/>
    <property type="molecule type" value="Genomic_DNA"/>
</dbReference>
<accession>A0A8S4HFC3</accession>
<gene>
    <name evidence="2" type="ORF">PVW1_050019600</name>
</gene>
<sequence>MIKSGCGNQNGKNAVGYLILVLTYVLVSALLSLYCLVRRAKGELQRCRPIIWQLCRSKFWQLCRPKTWQLCRPKTWQLCRPNTLLKKAINRVFTSCKWSDRKRPYTCADILQGVANLLKQRRWTASDAKEGNAKTPKHVYIVLKTSDVIILLGENKLSPYLVNIAVCLYEHKVAHVSIYVADYLFDSVFFDGLTRGLHGQGFLMSASPGGAHEFTVSKPSPQQTPHTLHLKFANKANAHNKLIDAAEGSNITSEGGVLTGARCHPVCNKTVEGLIKAILDFSKRSFLAEKGKTLQCVCYVVFLLLTEVKQMSITHLKRVLPSLHKKVEWFATHIVECAHHFFTPLGGLYSPVGTDQSSLWGNTPSQEKGENMPRVNCAVEEVQRDNLHGSEKKEPKGDTKITLVLLNEIFKNSIVKDQQAIDTLKQLVQNNIPLYVQPVCNDIFGASFKGTQVDVVLSLRMGLADYLAYALARYRNGGGFPQNPSLEHLPHGNPPPEHLLHFLKDYLSSLFFLYNIIHPFEKDGIQPWVLSSAEVYEFFDYGVASVRQALAYYARSLQRHGC</sequence>
<organism evidence="2 3">
    <name type="scientific">Plasmodium vivax</name>
    <name type="common">malaria parasite P. vivax</name>
    <dbReference type="NCBI Taxonomy" id="5855"/>
    <lineage>
        <taxon>Eukaryota</taxon>
        <taxon>Sar</taxon>
        <taxon>Alveolata</taxon>
        <taxon>Apicomplexa</taxon>
        <taxon>Aconoidasida</taxon>
        <taxon>Haemosporida</taxon>
        <taxon>Plasmodiidae</taxon>
        <taxon>Plasmodium</taxon>
        <taxon>Plasmodium (Plasmodium)</taxon>
    </lineage>
</organism>
<dbReference type="VEuPathDB" id="PlasmoDB:PVPAM_050022100"/>
<evidence type="ECO:0000256" key="1">
    <source>
        <dbReference type="SAM" id="Phobius"/>
    </source>
</evidence>